<feature type="chain" id="PRO_5045819102" evidence="2">
    <location>
        <begin position="19"/>
        <end position="86"/>
    </location>
</feature>
<dbReference type="RefSeq" id="WP_270078084.1">
    <property type="nucleotide sequence ID" value="NZ_CP115174.1"/>
</dbReference>
<protein>
    <submittedName>
        <fullName evidence="3">Uncharacterized protein</fullName>
    </submittedName>
</protein>
<evidence type="ECO:0000313" key="4">
    <source>
        <dbReference type="Proteomes" id="UP001210865"/>
    </source>
</evidence>
<reference evidence="3 4" key="1">
    <citation type="submission" date="2022-12" db="EMBL/GenBank/DDBJ databases">
        <title>Sphingomonas abieness sp. nov., an endophytic bacterium isolated from Abies koreana.</title>
        <authorList>
            <person name="Jiang L."/>
            <person name="Lee J."/>
        </authorList>
    </citation>
    <scope>NUCLEOTIDE SEQUENCE [LARGE SCALE GENOMIC DNA]</scope>
    <source>
        <strain evidence="4">PAMB 00755</strain>
    </source>
</reference>
<dbReference type="Proteomes" id="UP001210865">
    <property type="component" value="Chromosome"/>
</dbReference>
<gene>
    <name evidence="3" type="ORF">PBT88_04805</name>
</gene>
<sequence>MRWWVAASLLGLPAAGQAAPGVPMPLASGFDLSSLIVQPHLDALAATATKDDPRWTVSDLDPPPGPPQDRPKIRIRGKKVKMRLPF</sequence>
<organism evidence="3 4">
    <name type="scientific">Sphingomonas abietis</name>
    <dbReference type="NCBI Taxonomy" id="3012344"/>
    <lineage>
        <taxon>Bacteria</taxon>
        <taxon>Pseudomonadati</taxon>
        <taxon>Pseudomonadota</taxon>
        <taxon>Alphaproteobacteria</taxon>
        <taxon>Sphingomonadales</taxon>
        <taxon>Sphingomonadaceae</taxon>
        <taxon>Sphingomonas</taxon>
    </lineage>
</organism>
<name>A0ABY7NSA3_9SPHN</name>
<keyword evidence="4" id="KW-1185">Reference proteome</keyword>
<evidence type="ECO:0000256" key="2">
    <source>
        <dbReference type="SAM" id="SignalP"/>
    </source>
</evidence>
<feature type="signal peptide" evidence="2">
    <location>
        <begin position="1"/>
        <end position="18"/>
    </location>
</feature>
<accession>A0ABY7NSA3</accession>
<evidence type="ECO:0000256" key="1">
    <source>
        <dbReference type="SAM" id="MobiDB-lite"/>
    </source>
</evidence>
<keyword evidence="2" id="KW-0732">Signal</keyword>
<dbReference type="EMBL" id="CP115174">
    <property type="protein sequence ID" value="WBO23452.1"/>
    <property type="molecule type" value="Genomic_DNA"/>
</dbReference>
<feature type="region of interest" description="Disordered" evidence="1">
    <location>
        <begin position="53"/>
        <end position="72"/>
    </location>
</feature>
<proteinExistence type="predicted"/>
<evidence type="ECO:0000313" key="3">
    <source>
        <dbReference type="EMBL" id="WBO23452.1"/>
    </source>
</evidence>